<feature type="domain" description="FAD-binding FR-type" evidence="16">
    <location>
        <begin position="517"/>
        <end position="638"/>
    </location>
</feature>
<comment type="subcellular location">
    <subcellularLocation>
        <location evidence="1">Cell membrane</location>
        <topology evidence="1">Multi-pass membrane protein</topology>
    </subcellularLocation>
</comment>
<dbReference type="PANTHER" id="PTHR32361:SF9">
    <property type="entry name" value="FERRIC REDUCTASE TRANSMEMBRANE COMPONENT 3-RELATED"/>
    <property type="match status" value="1"/>
</dbReference>
<dbReference type="InterPro" id="IPR051410">
    <property type="entry name" value="Ferric/Cupric_Reductase"/>
</dbReference>
<dbReference type="PROSITE" id="PS51384">
    <property type="entry name" value="FAD_FR"/>
    <property type="match status" value="1"/>
</dbReference>
<dbReference type="SUPFAM" id="SSF63380">
    <property type="entry name" value="Riboflavin synthase domain-like"/>
    <property type="match status" value="1"/>
</dbReference>
<accession>J6F9G7</accession>
<evidence type="ECO:0000259" key="16">
    <source>
        <dbReference type="PROSITE" id="PS51384"/>
    </source>
</evidence>
<feature type="compositionally biased region" description="Acidic residues" evidence="14">
    <location>
        <begin position="807"/>
        <end position="817"/>
    </location>
</feature>
<dbReference type="RefSeq" id="XP_014182559.1">
    <property type="nucleotide sequence ID" value="XM_014327084.1"/>
</dbReference>
<comment type="similarity">
    <text evidence="2">Belongs to the ferric reductase (FRE) family.</text>
</comment>
<keyword evidence="4" id="KW-0813">Transport</keyword>
<evidence type="ECO:0000256" key="3">
    <source>
        <dbReference type="ARBA" id="ARBA00012668"/>
    </source>
</evidence>
<dbReference type="EMBL" id="ALBS01000041">
    <property type="protein sequence ID" value="EJT51912.1"/>
    <property type="molecule type" value="Genomic_DNA"/>
</dbReference>
<feature type="compositionally biased region" description="Polar residues" evidence="14">
    <location>
        <begin position="766"/>
        <end position="775"/>
    </location>
</feature>
<dbReference type="GeneID" id="25990347"/>
<dbReference type="GO" id="GO:0006826">
    <property type="term" value="P:iron ion transport"/>
    <property type="evidence" value="ECO:0007669"/>
    <property type="project" value="TreeGrafter"/>
</dbReference>
<dbReference type="PANTHER" id="PTHR32361">
    <property type="entry name" value="FERRIC/CUPRIC REDUCTASE TRANSMEMBRANE COMPONENT"/>
    <property type="match status" value="1"/>
</dbReference>
<dbReference type="InterPro" id="IPR017927">
    <property type="entry name" value="FAD-bd_FR_type"/>
</dbReference>
<evidence type="ECO:0000256" key="9">
    <source>
        <dbReference type="ARBA" id="ARBA00023002"/>
    </source>
</evidence>
<gene>
    <name evidence="17" type="ORF">A1Q1_06835</name>
</gene>
<dbReference type="EC" id="1.16.1.9" evidence="3"/>
<evidence type="ECO:0000313" key="18">
    <source>
        <dbReference type="Proteomes" id="UP000002748"/>
    </source>
</evidence>
<keyword evidence="9" id="KW-0560">Oxidoreductase</keyword>
<dbReference type="InterPro" id="IPR039261">
    <property type="entry name" value="FNR_nucleotide-bd"/>
</dbReference>
<feature type="region of interest" description="Disordered" evidence="14">
    <location>
        <begin position="807"/>
        <end position="934"/>
    </location>
</feature>
<dbReference type="AlphaFoldDB" id="J6F9G7"/>
<dbReference type="Pfam" id="PF08030">
    <property type="entry name" value="NAD_binding_6"/>
    <property type="match status" value="1"/>
</dbReference>
<feature type="transmembrane region" description="Helical" evidence="15">
    <location>
        <begin position="386"/>
        <end position="406"/>
    </location>
</feature>
<evidence type="ECO:0000256" key="4">
    <source>
        <dbReference type="ARBA" id="ARBA00022448"/>
    </source>
</evidence>
<feature type="transmembrane region" description="Helical" evidence="15">
    <location>
        <begin position="301"/>
        <end position="327"/>
    </location>
</feature>
<feature type="transmembrane region" description="Helical" evidence="15">
    <location>
        <begin position="188"/>
        <end position="208"/>
    </location>
</feature>
<proteinExistence type="inferred from homology"/>
<dbReference type="SFLD" id="SFLDS00052">
    <property type="entry name" value="Ferric_Reductase_Domain"/>
    <property type="match status" value="1"/>
</dbReference>
<keyword evidence="7" id="KW-0249">Electron transport</keyword>
<dbReference type="SFLD" id="SFLDG01168">
    <property type="entry name" value="Ferric_reductase_subgroup_(FRE"/>
    <property type="match status" value="1"/>
</dbReference>
<dbReference type="SUPFAM" id="SSF52343">
    <property type="entry name" value="Ferredoxin reductase-like, C-terminal NADP-linked domain"/>
    <property type="match status" value="1"/>
</dbReference>
<evidence type="ECO:0000256" key="12">
    <source>
        <dbReference type="ARBA" id="ARBA00023180"/>
    </source>
</evidence>
<protein>
    <recommendedName>
        <fullName evidence="3">ferric-chelate reductase (NADPH)</fullName>
        <ecNumber evidence="3">1.16.1.9</ecNumber>
    </recommendedName>
</protein>
<keyword evidence="6 15" id="KW-0812">Transmembrane</keyword>
<evidence type="ECO:0000256" key="13">
    <source>
        <dbReference type="ARBA" id="ARBA00048483"/>
    </source>
</evidence>
<dbReference type="Gene3D" id="3.40.50.80">
    <property type="entry name" value="Nucleotide-binding domain of ferredoxin-NADP reductase (FNR) module"/>
    <property type="match status" value="1"/>
</dbReference>
<dbReference type="GO" id="GO:0005886">
    <property type="term" value="C:plasma membrane"/>
    <property type="evidence" value="ECO:0007669"/>
    <property type="project" value="UniProtKB-SubCell"/>
</dbReference>
<dbReference type="VEuPathDB" id="FungiDB:A1Q1_06835"/>
<dbReference type="InterPro" id="IPR017938">
    <property type="entry name" value="Riboflavin_synthase-like_b-brl"/>
</dbReference>
<dbReference type="GO" id="GO:0052851">
    <property type="term" value="F:ferric-chelate reductase (NADPH) activity"/>
    <property type="evidence" value="ECO:0007669"/>
    <property type="project" value="UniProtKB-EC"/>
</dbReference>
<feature type="compositionally biased region" description="Low complexity" evidence="14">
    <location>
        <begin position="27"/>
        <end position="45"/>
    </location>
</feature>
<feature type="transmembrane region" description="Helical" evidence="15">
    <location>
        <begin position="242"/>
        <end position="259"/>
    </location>
</feature>
<dbReference type="Pfam" id="PF01794">
    <property type="entry name" value="Ferric_reduct"/>
    <property type="match status" value="1"/>
</dbReference>
<keyword evidence="12" id="KW-0325">Glycoprotein</keyword>
<evidence type="ECO:0000256" key="7">
    <source>
        <dbReference type="ARBA" id="ARBA00022982"/>
    </source>
</evidence>
<evidence type="ECO:0000256" key="6">
    <source>
        <dbReference type="ARBA" id="ARBA00022692"/>
    </source>
</evidence>
<dbReference type="Proteomes" id="UP000002748">
    <property type="component" value="Unassembled WGS sequence"/>
</dbReference>
<feature type="compositionally biased region" description="Basic and acidic residues" evidence="14">
    <location>
        <begin position="819"/>
        <end position="830"/>
    </location>
</feature>
<keyword evidence="10" id="KW-0406">Ion transport</keyword>
<dbReference type="HOGENOM" id="CLU_009442_0_0_1"/>
<feature type="region of interest" description="Disordered" evidence="14">
    <location>
        <begin position="23"/>
        <end position="45"/>
    </location>
</feature>
<evidence type="ECO:0000313" key="17">
    <source>
        <dbReference type="EMBL" id="EJT51912.1"/>
    </source>
</evidence>
<name>J6F9G7_TRIAS</name>
<evidence type="ECO:0000256" key="8">
    <source>
        <dbReference type="ARBA" id="ARBA00022989"/>
    </source>
</evidence>
<feature type="compositionally biased region" description="Basic residues" evidence="14">
    <location>
        <begin position="831"/>
        <end position="840"/>
    </location>
</feature>
<comment type="caution">
    <text evidence="17">The sequence shown here is derived from an EMBL/GenBank/DDBJ whole genome shotgun (WGS) entry which is preliminary data.</text>
</comment>
<dbReference type="InterPro" id="IPR013130">
    <property type="entry name" value="Fe3_Rdtase_TM_dom"/>
</dbReference>
<dbReference type="KEGG" id="tasa:A1Q1_06835"/>
<keyword evidence="5" id="KW-1003">Cell membrane</keyword>
<feature type="compositionally biased region" description="Basic and acidic residues" evidence="14">
    <location>
        <begin position="898"/>
        <end position="911"/>
    </location>
</feature>
<evidence type="ECO:0000256" key="5">
    <source>
        <dbReference type="ARBA" id="ARBA00022475"/>
    </source>
</evidence>
<evidence type="ECO:0000256" key="1">
    <source>
        <dbReference type="ARBA" id="ARBA00004651"/>
    </source>
</evidence>
<evidence type="ECO:0000256" key="14">
    <source>
        <dbReference type="SAM" id="MobiDB-lite"/>
    </source>
</evidence>
<dbReference type="InterPro" id="IPR013121">
    <property type="entry name" value="Fe_red_NAD-bd_6"/>
</dbReference>
<organism evidence="17 18">
    <name type="scientific">Trichosporon asahii var. asahii (strain ATCC 90039 / CBS 2479 / JCM 2466 / KCTC 7840 / NBRC 103889/ NCYC 2677 / UAMH 7654)</name>
    <name type="common">Yeast</name>
    <dbReference type="NCBI Taxonomy" id="1186058"/>
    <lineage>
        <taxon>Eukaryota</taxon>
        <taxon>Fungi</taxon>
        <taxon>Dikarya</taxon>
        <taxon>Basidiomycota</taxon>
        <taxon>Agaricomycotina</taxon>
        <taxon>Tremellomycetes</taxon>
        <taxon>Trichosporonales</taxon>
        <taxon>Trichosporonaceae</taxon>
        <taxon>Trichosporon</taxon>
    </lineage>
</organism>
<feature type="transmembrane region" description="Helical" evidence="15">
    <location>
        <begin position="347"/>
        <end position="365"/>
    </location>
</feature>
<keyword evidence="11 15" id="KW-0472">Membrane</keyword>
<evidence type="ECO:0000256" key="15">
    <source>
        <dbReference type="SAM" id="Phobius"/>
    </source>
</evidence>
<sequence length="1085" mass="119942">MAAEVSSVDPSAVLASITEAAQTSLNSKQQSHSTPSSSPSISSSLKSVSKAAADTAHTTVTDHVLNTVNVTNIVNASPTMSSQSLPPTPATITVTQTPSSVVSSLVNTAAVGVASIAAASLNASSTVSTITSPTPLPTVGSSTQSAPNATDTWTLAPHDFVFGYIHAHEAHGKTSANVSHPKYRYAHLWWIIIGGLTCVYAICHHLNFSGGSIGSWWNKWGIRRHTFRIGRLYSHVLPSNNMLVIMFIVAFTTLCLALLGPDHLASDIPVWNFVKRDSPDALQTLVTWTVEKDWWTVGNRFGMMVFCCLPFLIILALKAPPFAILSLPFFTHVHWDKIGTFHRAGGWFVYFMVTIHVYTWTVQLFKNTYHGVPMWKAMLTTDRFRFGITAYCMWTLAMVTSIKWVRNRYYGLFYWVHVICMIGGIICAMCHHSIIWYYAGIALIFWAGDKFCRFIRYMYINGFPSRAAPVPHKADLDGTIAHLDYVEKALSFYSSESSSDVSALPPPGTNLLIVPRPPPIPAGYAQAQLLPSRTVRLTIRTARPMVHGPGQSVLLTLPDITRWRSHPFTVSSNDPYEIVLIIKARNGTTRKLYDYVREQYEKTMVPDRNSRRMSIIPEAKPVHIRARIEGPMGSAGRVAWTDYTNVLMVCGGSGVTFGLAMIDYLSSVMSERGFLGKTKRLRFVWIVREYAEITWAASALRRFSNRLDESQLQIDIYVTGGATSAPIKNRTPLSSRPGSSGHGDETTVEELSPPSADRYVVRNDSADSLYSQYEGTGTRAPQRGYYDGEDPETGLAYDQVIGLTNFEGEEDQDDPNADELSRKLAAEGRVRRARSRKMKQMQRNMQLQPPGSEKPPLSPLREKAPLSPALPKSPHSPRDNSLDRQRSPRNGPFIPPRSEARRSGTEQDSKLAEILTTDSPQPAEHMRSESVSSCGTAYDRYEPFRKTSIESVAPSIYDVEMARSNAVSLCSRTGSMVQLEDTKDGQKHRCSGCGRHGAEKLWIDEGDYAAAHILSENAHIGRPKLASIVQEELERAEGATIIGNCGPVLLNTSLRNIVSKSIDAVAIARGDRRGHVTIYSEDFEM</sequence>
<comment type="catalytic activity">
    <reaction evidence="13">
        <text>2 a Fe(II)-siderophore + NADP(+) + H(+) = 2 a Fe(III)-siderophore + NADPH</text>
        <dbReference type="Rhea" id="RHEA:28795"/>
        <dbReference type="Rhea" id="RHEA-COMP:11342"/>
        <dbReference type="Rhea" id="RHEA-COMP:11344"/>
        <dbReference type="ChEBI" id="CHEBI:15378"/>
        <dbReference type="ChEBI" id="CHEBI:29033"/>
        <dbReference type="ChEBI" id="CHEBI:29034"/>
        <dbReference type="ChEBI" id="CHEBI:57783"/>
        <dbReference type="ChEBI" id="CHEBI:58349"/>
        <dbReference type="EC" id="1.16.1.9"/>
    </reaction>
</comment>
<dbReference type="GO" id="GO:0015677">
    <property type="term" value="P:copper ion import"/>
    <property type="evidence" value="ECO:0007669"/>
    <property type="project" value="TreeGrafter"/>
</dbReference>
<reference evidence="17 18" key="1">
    <citation type="journal article" date="2012" name="Eukaryot. Cell">
        <title>Draft genome sequence of CBS 2479, the standard type strain of Trichosporon asahii.</title>
        <authorList>
            <person name="Yang R.Y."/>
            <person name="Li H.T."/>
            <person name="Zhu H."/>
            <person name="Zhou G.P."/>
            <person name="Wang M."/>
            <person name="Wang L."/>
        </authorList>
    </citation>
    <scope>NUCLEOTIDE SEQUENCE [LARGE SCALE GENOMIC DNA]</scope>
    <source>
        <strain evidence="18">ATCC 90039 / CBS 2479 / JCM 2466 / KCTC 7840 / NCYC 2677 / UAMH 7654</strain>
    </source>
</reference>
<feature type="transmembrane region" description="Helical" evidence="15">
    <location>
        <begin position="412"/>
        <end position="430"/>
    </location>
</feature>
<dbReference type="InterPro" id="IPR013112">
    <property type="entry name" value="FAD-bd_8"/>
</dbReference>
<dbReference type="GO" id="GO:0006879">
    <property type="term" value="P:intracellular iron ion homeostasis"/>
    <property type="evidence" value="ECO:0007669"/>
    <property type="project" value="TreeGrafter"/>
</dbReference>
<dbReference type="CDD" id="cd06186">
    <property type="entry name" value="NOX_Duox_like_FAD_NADP"/>
    <property type="match status" value="1"/>
</dbReference>
<dbReference type="OrthoDB" id="10006946at2759"/>
<evidence type="ECO:0000256" key="10">
    <source>
        <dbReference type="ARBA" id="ARBA00023065"/>
    </source>
</evidence>
<dbReference type="Pfam" id="PF08022">
    <property type="entry name" value="FAD_binding_8"/>
    <property type="match status" value="1"/>
</dbReference>
<feature type="compositionally biased region" description="Basic and acidic residues" evidence="14">
    <location>
        <begin position="876"/>
        <end position="886"/>
    </location>
</feature>
<feature type="region of interest" description="Disordered" evidence="14">
    <location>
        <begin position="727"/>
        <end position="793"/>
    </location>
</feature>
<keyword evidence="8 15" id="KW-1133">Transmembrane helix</keyword>
<evidence type="ECO:0000256" key="11">
    <source>
        <dbReference type="ARBA" id="ARBA00023136"/>
    </source>
</evidence>
<evidence type="ECO:0000256" key="2">
    <source>
        <dbReference type="ARBA" id="ARBA00006278"/>
    </source>
</evidence>